<feature type="region of interest" description="Disordered" evidence="1">
    <location>
        <begin position="27"/>
        <end position="49"/>
    </location>
</feature>
<reference evidence="2" key="3">
    <citation type="submission" date="2025-09" db="UniProtKB">
        <authorList>
            <consortium name="Ensembl"/>
        </authorList>
    </citation>
    <scope>IDENTIFICATION</scope>
</reference>
<evidence type="ECO:0000313" key="2">
    <source>
        <dbReference type="Ensembl" id="ENSCSAVP00000013120.1"/>
    </source>
</evidence>
<name>H2Z6A8_CIOSA</name>
<dbReference type="InParanoid" id="H2Z6A8"/>
<sequence length="269" mass="30899">MQNRLSGTDENENKLDLVEGSEVKAATDALNNNKSATPPAVRTSSRLKRDSRLPNRYDADYLVDIPSVKKIKRSRTYFHYTNPQLWEFYNSTKLTERKSCIQLTSKYSEMLEKHDGFSKPNHLSVISNEILDCMVNICSVNEGTSNVIEQEQNETCEYCGLLLKGFCKSEMEKHRKRHKSSKPWSILKVTQHTLPPSKKNTTKKTDLEICKTTSNAQKQERTLLEKNIETQFLHKTSKPIAATSTIPHLHHFPNPYKRATARKSRPGLY</sequence>
<dbReference type="OMA" id="FCKSEME"/>
<dbReference type="Proteomes" id="UP000007875">
    <property type="component" value="Unassembled WGS sequence"/>
</dbReference>
<proteinExistence type="predicted"/>
<evidence type="ECO:0000313" key="3">
    <source>
        <dbReference type="Proteomes" id="UP000007875"/>
    </source>
</evidence>
<dbReference type="AlphaFoldDB" id="H2Z6A8"/>
<dbReference type="HOGENOM" id="CLU_1034251_0_0_1"/>
<reference evidence="2" key="2">
    <citation type="submission" date="2025-08" db="UniProtKB">
        <authorList>
            <consortium name="Ensembl"/>
        </authorList>
    </citation>
    <scope>IDENTIFICATION</scope>
</reference>
<evidence type="ECO:0000256" key="1">
    <source>
        <dbReference type="SAM" id="MobiDB-lite"/>
    </source>
</evidence>
<organism evidence="2 3">
    <name type="scientific">Ciona savignyi</name>
    <name type="common">Pacific transparent sea squirt</name>
    <dbReference type="NCBI Taxonomy" id="51511"/>
    <lineage>
        <taxon>Eukaryota</taxon>
        <taxon>Metazoa</taxon>
        <taxon>Chordata</taxon>
        <taxon>Tunicata</taxon>
        <taxon>Ascidiacea</taxon>
        <taxon>Phlebobranchia</taxon>
        <taxon>Cionidae</taxon>
        <taxon>Ciona</taxon>
    </lineage>
</organism>
<dbReference type="GeneTree" id="ENSGT00530000066626"/>
<accession>H2Z6A8</accession>
<reference evidence="3" key="1">
    <citation type="submission" date="2003-08" db="EMBL/GenBank/DDBJ databases">
        <authorList>
            <person name="Birren B."/>
            <person name="Nusbaum C."/>
            <person name="Abebe A."/>
            <person name="Abouelleil A."/>
            <person name="Adekoya E."/>
            <person name="Ait-zahra M."/>
            <person name="Allen N."/>
            <person name="Allen T."/>
            <person name="An P."/>
            <person name="Anderson M."/>
            <person name="Anderson S."/>
            <person name="Arachchi H."/>
            <person name="Armbruster J."/>
            <person name="Bachantsang P."/>
            <person name="Baldwin J."/>
            <person name="Barry A."/>
            <person name="Bayul T."/>
            <person name="Blitshsteyn B."/>
            <person name="Bloom T."/>
            <person name="Blye J."/>
            <person name="Boguslavskiy L."/>
            <person name="Borowsky M."/>
            <person name="Boukhgalter B."/>
            <person name="Brunache A."/>
            <person name="Butler J."/>
            <person name="Calixte N."/>
            <person name="Calvo S."/>
            <person name="Camarata J."/>
            <person name="Campo K."/>
            <person name="Chang J."/>
            <person name="Cheshatsang Y."/>
            <person name="Citroen M."/>
            <person name="Collymore A."/>
            <person name="Considine T."/>
            <person name="Cook A."/>
            <person name="Cooke P."/>
            <person name="Corum B."/>
            <person name="Cuomo C."/>
            <person name="David R."/>
            <person name="Dawoe T."/>
            <person name="Degray S."/>
            <person name="Dodge S."/>
            <person name="Dooley K."/>
            <person name="Dorje P."/>
            <person name="Dorjee K."/>
            <person name="Dorris L."/>
            <person name="Duffey N."/>
            <person name="Dupes A."/>
            <person name="Elkins T."/>
            <person name="Engels R."/>
            <person name="Erickson J."/>
            <person name="Farina A."/>
            <person name="Faro S."/>
            <person name="Ferreira P."/>
            <person name="Fischer H."/>
            <person name="Fitzgerald M."/>
            <person name="Foley K."/>
            <person name="Gage D."/>
            <person name="Galagan J."/>
            <person name="Gearin G."/>
            <person name="Gnerre S."/>
            <person name="Gnirke A."/>
            <person name="Goyette A."/>
            <person name="Graham J."/>
            <person name="Grandbois E."/>
            <person name="Gyaltsen K."/>
            <person name="Hafez N."/>
            <person name="Hagopian D."/>
            <person name="Hagos B."/>
            <person name="Hall J."/>
            <person name="Hatcher B."/>
            <person name="Heller A."/>
            <person name="Higgins H."/>
            <person name="Honan T."/>
            <person name="Horn A."/>
            <person name="Houde N."/>
            <person name="Hughes L."/>
            <person name="Hulme W."/>
            <person name="Husby E."/>
            <person name="Iliev I."/>
            <person name="Jaffe D."/>
            <person name="Jones C."/>
            <person name="Kamal M."/>
            <person name="Kamat A."/>
            <person name="Kamvysselis M."/>
            <person name="Karlsson E."/>
            <person name="Kells C."/>
            <person name="Kieu A."/>
            <person name="Kisner P."/>
            <person name="Kodira C."/>
            <person name="Kulbokas E."/>
            <person name="Labutti K."/>
            <person name="Lama D."/>
            <person name="Landers T."/>
            <person name="Leger J."/>
            <person name="Levine S."/>
            <person name="Lewis D."/>
            <person name="Lewis T."/>
            <person name="Lindblad-toh K."/>
            <person name="Liu X."/>
            <person name="Lokyitsang T."/>
            <person name="Lokyitsang Y."/>
            <person name="Lucien O."/>
            <person name="Lui A."/>
            <person name="Ma L.J."/>
            <person name="Mabbitt R."/>
            <person name="Macdonald J."/>
            <person name="Maclean C."/>
            <person name="Major J."/>
            <person name="Manning J."/>
            <person name="Marabella R."/>
            <person name="Maru K."/>
            <person name="Matthews C."/>
            <person name="Mauceli E."/>
            <person name="Mccarthy M."/>
            <person name="Mcdonough S."/>
            <person name="Mcghee T."/>
            <person name="Meldrim J."/>
            <person name="Meneus L."/>
            <person name="Mesirov J."/>
            <person name="Mihalev A."/>
            <person name="Mihova T."/>
            <person name="Mikkelsen T."/>
            <person name="Mlenga V."/>
            <person name="Moru K."/>
            <person name="Mozes J."/>
            <person name="Mulrain L."/>
            <person name="Munson G."/>
            <person name="Naylor J."/>
            <person name="Newes C."/>
            <person name="Nguyen C."/>
            <person name="Nguyen N."/>
            <person name="Nguyen T."/>
            <person name="Nicol R."/>
            <person name="Nielsen C."/>
            <person name="Nizzari M."/>
            <person name="Norbu C."/>
            <person name="Norbu N."/>
            <person name="O'donnell P."/>
            <person name="Okoawo O."/>
            <person name="O'leary S."/>
            <person name="Omotosho B."/>
            <person name="O'neill K."/>
            <person name="Osman S."/>
            <person name="Parker S."/>
            <person name="Perrin D."/>
            <person name="Phunkhang P."/>
            <person name="Piqani B."/>
            <person name="Purcell S."/>
            <person name="Rachupka T."/>
            <person name="Ramasamy U."/>
            <person name="Rameau R."/>
            <person name="Ray V."/>
            <person name="Raymond C."/>
            <person name="Retta R."/>
            <person name="Richardson S."/>
            <person name="Rise C."/>
            <person name="Rodriguez J."/>
            <person name="Rogers J."/>
            <person name="Rogov P."/>
            <person name="Rutman M."/>
            <person name="Schupbach R."/>
            <person name="Seaman C."/>
            <person name="Settipalli S."/>
            <person name="Sharpe T."/>
            <person name="Sheridan J."/>
            <person name="Sherpa N."/>
            <person name="Shi J."/>
            <person name="Smirnov S."/>
            <person name="Smith C."/>
            <person name="Sougnez C."/>
            <person name="Spencer B."/>
            <person name="Stalker J."/>
            <person name="Stange-thomann N."/>
            <person name="Stavropoulos S."/>
            <person name="Stetson K."/>
            <person name="Stone C."/>
            <person name="Stone S."/>
            <person name="Stubbs M."/>
            <person name="Talamas J."/>
            <person name="Tchuinga P."/>
            <person name="Tenzing P."/>
            <person name="Tesfaye S."/>
            <person name="Theodore J."/>
            <person name="Thoulutsang Y."/>
            <person name="Topham K."/>
            <person name="Towey S."/>
            <person name="Tsamla T."/>
            <person name="Tsomo N."/>
            <person name="Vallee D."/>
            <person name="Vassiliev H."/>
            <person name="Venkataraman V."/>
            <person name="Vinson J."/>
            <person name="Vo A."/>
            <person name="Wade C."/>
            <person name="Wang S."/>
            <person name="Wangchuk T."/>
            <person name="Wangdi T."/>
            <person name="Whittaker C."/>
            <person name="Wilkinson J."/>
            <person name="Wu Y."/>
            <person name="Wyman D."/>
            <person name="Yadav S."/>
            <person name="Yang S."/>
            <person name="Yang X."/>
            <person name="Yeager S."/>
            <person name="Yee E."/>
            <person name="Young G."/>
            <person name="Zainoun J."/>
            <person name="Zembeck L."/>
            <person name="Zimmer A."/>
            <person name="Zody M."/>
            <person name="Lander E."/>
        </authorList>
    </citation>
    <scope>NUCLEOTIDE SEQUENCE [LARGE SCALE GENOMIC DNA]</scope>
</reference>
<dbReference type="Ensembl" id="ENSCSAVT00000013269.1">
    <property type="protein sequence ID" value="ENSCSAVP00000013120.1"/>
    <property type="gene ID" value="ENSCSAVG00000007703.1"/>
</dbReference>
<protein>
    <submittedName>
        <fullName evidence="2">Uncharacterized protein</fullName>
    </submittedName>
</protein>
<keyword evidence="3" id="KW-1185">Reference proteome</keyword>